<gene>
    <name evidence="2" type="ORF">A2Y99_00815</name>
</gene>
<evidence type="ECO:0000313" key="3">
    <source>
        <dbReference type="Proteomes" id="UP000178230"/>
    </source>
</evidence>
<name>A0A1F5YJN2_9BACT</name>
<reference evidence="2 3" key="1">
    <citation type="journal article" date="2016" name="Nat. Commun.">
        <title>Thousands of microbial genomes shed light on interconnected biogeochemical processes in an aquifer system.</title>
        <authorList>
            <person name="Anantharaman K."/>
            <person name="Brown C.T."/>
            <person name="Hug L.A."/>
            <person name="Sharon I."/>
            <person name="Castelle C.J."/>
            <person name="Probst A.J."/>
            <person name="Thomas B.C."/>
            <person name="Singh A."/>
            <person name="Wilkins M.J."/>
            <person name="Karaoz U."/>
            <person name="Brodie E.L."/>
            <person name="Williams K.H."/>
            <person name="Hubbard S.S."/>
            <person name="Banfield J.F."/>
        </authorList>
    </citation>
    <scope>NUCLEOTIDE SEQUENCE [LARGE SCALE GENOMIC DNA]</scope>
</reference>
<protein>
    <submittedName>
        <fullName evidence="2">Uncharacterized protein</fullName>
    </submittedName>
</protein>
<evidence type="ECO:0000256" key="1">
    <source>
        <dbReference type="SAM" id="Coils"/>
    </source>
</evidence>
<sequence>MKKIIILVLLLLILSVKNISAVQKEGNVFQQEVSISASVGNNKPFEVKISEIMDKLSFEILRQERILEKITLRLNKIKDQGIKTAKAEADLKKLSDKIDLLQKEYTKLTGSVDSLNSSENMKRDYLTFRKQYQITIKLLKDIVQTEKILMISLKKLGIGSIIPSISIKP</sequence>
<evidence type="ECO:0000313" key="2">
    <source>
        <dbReference type="EMBL" id="OGG00380.1"/>
    </source>
</evidence>
<feature type="coiled-coil region" evidence="1">
    <location>
        <begin position="60"/>
        <end position="111"/>
    </location>
</feature>
<dbReference type="AlphaFoldDB" id="A0A1F5YJN2"/>
<comment type="caution">
    <text evidence="2">The sequence shown here is derived from an EMBL/GenBank/DDBJ whole genome shotgun (WGS) entry which is preliminary data.</text>
</comment>
<organism evidence="2 3">
    <name type="scientific">Candidatus Gottesmanbacteria bacterium RBG_13_37_7</name>
    <dbReference type="NCBI Taxonomy" id="1798369"/>
    <lineage>
        <taxon>Bacteria</taxon>
        <taxon>Candidatus Gottesmaniibacteriota</taxon>
    </lineage>
</organism>
<keyword evidence="1" id="KW-0175">Coiled coil</keyword>
<proteinExistence type="predicted"/>
<dbReference type="Proteomes" id="UP000178230">
    <property type="component" value="Unassembled WGS sequence"/>
</dbReference>
<accession>A0A1F5YJN2</accession>
<dbReference type="EMBL" id="MFIY01000011">
    <property type="protein sequence ID" value="OGG00380.1"/>
    <property type="molecule type" value="Genomic_DNA"/>
</dbReference>